<dbReference type="VEuPathDB" id="FungiDB:AeMF1_000638"/>
<accession>A0A6G0W6R4</accession>
<organism evidence="1 2">
    <name type="scientific">Aphanomyces euteiches</name>
    <dbReference type="NCBI Taxonomy" id="100861"/>
    <lineage>
        <taxon>Eukaryota</taxon>
        <taxon>Sar</taxon>
        <taxon>Stramenopiles</taxon>
        <taxon>Oomycota</taxon>
        <taxon>Saprolegniomycetes</taxon>
        <taxon>Saprolegniales</taxon>
        <taxon>Verrucalvaceae</taxon>
        <taxon>Aphanomyces</taxon>
    </lineage>
</organism>
<keyword evidence="2" id="KW-1185">Reference proteome</keyword>
<evidence type="ECO:0000313" key="2">
    <source>
        <dbReference type="Proteomes" id="UP000481153"/>
    </source>
</evidence>
<dbReference type="OrthoDB" id="275011at2759"/>
<dbReference type="AlphaFoldDB" id="A0A6G0W6R4"/>
<comment type="caution">
    <text evidence="1">The sequence shown here is derived from an EMBL/GenBank/DDBJ whole genome shotgun (WGS) entry which is preliminary data.</text>
</comment>
<sequence>MTESLLNVPHQVGTIVLDKEGQIVSSSGDLVGPSGEDAARVIQSLLLDCGDLHFLKSQSADDEALERLTIAFPGFQYVVAFSDDNQVYVVKQEGVE</sequence>
<evidence type="ECO:0000313" key="1">
    <source>
        <dbReference type="EMBL" id="KAF0722729.1"/>
    </source>
</evidence>
<name>A0A6G0W6R4_9STRA</name>
<dbReference type="EMBL" id="VJMJ01000326">
    <property type="protein sequence ID" value="KAF0722729.1"/>
    <property type="molecule type" value="Genomic_DNA"/>
</dbReference>
<dbReference type="Proteomes" id="UP000481153">
    <property type="component" value="Unassembled WGS sequence"/>
</dbReference>
<protein>
    <recommendedName>
        <fullName evidence="3">Late endosomal/lysosomal adaptor and MAPK and MTOR activator 4</fullName>
    </recommendedName>
</protein>
<reference evidence="1 2" key="1">
    <citation type="submission" date="2019-07" db="EMBL/GenBank/DDBJ databases">
        <title>Genomics analysis of Aphanomyces spp. identifies a new class of oomycete effector associated with host adaptation.</title>
        <authorList>
            <person name="Gaulin E."/>
        </authorList>
    </citation>
    <scope>NUCLEOTIDE SEQUENCE [LARGE SCALE GENOMIC DNA]</scope>
    <source>
        <strain evidence="1 2">ATCC 201684</strain>
    </source>
</reference>
<proteinExistence type="predicted"/>
<evidence type="ECO:0008006" key="3">
    <source>
        <dbReference type="Google" id="ProtNLM"/>
    </source>
</evidence>
<gene>
    <name evidence="1" type="ORF">Ae201684_018208</name>
</gene>